<evidence type="ECO:0000256" key="1">
    <source>
        <dbReference type="PROSITE-ProRule" id="PRU00221"/>
    </source>
</evidence>
<dbReference type="InterPro" id="IPR015943">
    <property type="entry name" value="WD40/YVTN_repeat-like_dom_sf"/>
</dbReference>
<sequence length="1243" mass="134212">MQRFAHELRVLREAAGKPTYRMMAARAGFSVSVLAQAASGERLPSLAVVLAYAQACGADPAEWELRWKTAAEEAADEEAAARAEEKEQQAPYRGLVRFEPGDHGLFFGRDRLVAQLSDLVHEHRFTVVFGASGSGKSSLLRAGLIPLLQRTVRELGRPAVLRVLTPGATPAATHGRLLAPQEGEPDSWVVVDQFEEIYTLCRDRAERARFIDLLLAAREPGSRLRVVVAVRADFYGRCAEHRGLVDTLRDAQLLVGPMTPAELREAVVKPATAAGLLVERALTARLVGEVVDQPGALPMLSHALLETWRRRRGRTLTMAAYEMAGGVHGAIAATAEHVYGQLSPAQARTARQVLLRLIEPGQGAADTRRPVKRAELEEWADPEVPAVVEQLARARLVTADANGVELAHEALITCWPRLRDWIEEDRERLRHHRRLTEAARTWQELGRDPGTLYRGTHLVRAEDFFGRPGQRGELTSSERAFLTAALDAREAERRAATRTTRRARRLVAALSATLAVALIAGMVAWQQHRTSRQEATDTAARRVAAVADAMRTTDPRTAMLLSVAAWRIAPLPETRSALLGAAAQTELDAFTDSGPGSGALRLLVDSGRTLLSSDGRKWQTWDVITHRRIASGLLPDGPVTGASPDGRVLAVAADSGAGLWDTSAGKWTGGTGQRLPSSDFPSFGSSNRSYLVSNLDGDQVQLRSVADGRVLFRAATDDPTNVALRADDRLVAVCPHGGPMTVRDIVRHRSLPGGWRRPGASHCDDDNSSLAFDDGGDRLAAVSSVGVRVWNTASGRQFADITQPDIQNIAFSHDGAFLAVSAHDEITVWRLSAPDAPVFRHPLNGQLLYGGLAWDPGRPVLRYLEGSTVHSLDLGAALTAPWSSHPLDNALLSPDGGTLATAERSGSGYRFQLRDTRDGHLLRTLPSPPSPASLDPAEPAVELDTQDTMPLMAFSPDSTAFTYSVSAPGREASPQRFVIWDLTRNREQTTLDLAHQSSTAAVLAVGLGPGGRTLVASRTRDIGHRSGEVWNTARHSRAATLNDLDSIHLAVRPDGWLLAGDVDLTELPSGPVTRRTLSQGEQINALAFSPDGSRMAAGDMTGRVALWDGTLRHRTGVLPNLFPAALDDTPEAVNALAFSPDGSTLAVAGDSGTLQLWDTATQQPLGGNLPTPGEPIRSLAFSPDSATLYATSDHTPLQRYPITPSHAITRACTRTGTTLTAAQWHLYIPDAPYHPVCDTRRPH</sequence>
<dbReference type="InterPro" id="IPR027417">
    <property type="entry name" value="P-loop_NTPase"/>
</dbReference>
<dbReference type="SUPFAM" id="SSF52540">
    <property type="entry name" value="P-loop containing nucleoside triphosphate hydrolases"/>
    <property type="match status" value="1"/>
</dbReference>
<dbReference type="InterPro" id="IPR001387">
    <property type="entry name" value="Cro/C1-type_HTH"/>
</dbReference>
<dbReference type="InterPro" id="IPR011047">
    <property type="entry name" value="Quinoprotein_ADH-like_sf"/>
</dbReference>
<name>A0ABN5VML2_9ACTN</name>
<dbReference type="Gene3D" id="3.40.50.300">
    <property type="entry name" value="P-loop containing nucleotide triphosphate hydrolases"/>
    <property type="match status" value="1"/>
</dbReference>
<dbReference type="Gene3D" id="2.130.10.10">
    <property type="entry name" value="YVTN repeat-like/Quinoprotein amine dehydrogenase"/>
    <property type="match status" value="4"/>
</dbReference>
<dbReference type="Proteomes" id="UP001321542">
    <property type="component" value="Chromosome"/>
</dbReference>
<feature type="repeat" description="WD" evidence="1">
    <location>
        <begin position="1076"/>
        <end position="1108"/>
    </location>
</feature>
<evidence type="ECO:0000313" key="4">
    <source>
        <dbReference type="Proteomes" id="UP001321542"/>
    </source>
</evidence>
<dbReference type="Gene3D" id="1.10.260.40">
    <property type="entry name" value="lambda repressor-like DNA-binding domains"/>
    <property type="match status" value="1"/>
</dbReference>
<gene>
    <name evidence="3" type="ORF">SGFS_058530</name>
</gene>
<dbReference type="InterPro" id="IPR001680">
    <property type="entry name" value="WD40_rpt"/>
</dbReference>
<reference evidence="3 4" key="1">
    <citation type="journal article" date="2010" name="ChemBioChem">
        <title>Cloning and characterization of the biosynthetic gene cluster of 16-membered macrolide antibiotic FD-891: involvement of a dual functional cytochrome P450 monooxygenase catalyzing epoxidation and hydroxylation.</title>
        <authorList>
            <person name="Kudo F."/>
            <person name="Motegi A."/>
            <person name="Mizoue K."/>
            <person name="Eguchi T."/>
        </authorList>
    </citation>
    <scope>NUCLEOTIDE SEQUENCE [LARGE SCALE GENOMIC DNA]</scope>
    <source>
        <strain evidence="3 4">A-8890</strain>
    </source>
</reference>
<dbReference type="Pfam" id="PF13560">
    <property type="entry name" value="HTH_31"/>
    <property type="match status" value="1"/>
</dbReference>
<feature type="domain" description="HTH cro/C1-type" evidence="2">
    <location>
        <begin position="8"/>
        <end position="63"/>
    </location>
</feature>
<dbReference type="EMBL" id="AP018448">
    <property type="protein sequence ID" value="BBC34559.1"/>
    <property type="molecule type" value="Genomic_DNA"/>
</dbReference>
<dbReference type="Pfam" id="PF00400">
    <property type="entry name" value="WD40"/>
    <property type="match status" value="2"/>
</dbReference>
<dbReference type="PROSITE" id="PS50294">
    <property type="entry name" value="WD_REPEATS_REGION"/>
    <property type="match status" value="1"/>
</dbReference>
<keyword evidence="4" id="KW-1185">Reference proteome</keyword>
<dbReference type="PROSITE" id="PS50943">
    <property type="entry name" value="HTH_CROC1"/>
    <property type="match status" value="1"/>
</dbReference>
<dbReference type="Pfam" id="PF20703">
    <property type="entry name" value="nSTAND1"/>
    <property type="match status" value="1"/>
</dbReference>
<accession>A0ABN5VML2</accession>
<evidence type="ECO:0000313" key="3">
    <source>
        <dbReference type="EMBL" id="BBC34559.1"/>
    </source>
</evidence>
<dbReference type="SUPFAM" id="SSF47413">
    <property type="entry name" value="lambda repressor-like DNA-binding domains"/>
    <property type="match status" value="1"/>
</dbReference>
<dbReference type="SMART" id="SM00320">
    <property type="entry name" value="WD40"/>
    <property type="match status" value="6"/>
</dbReference>
<organism evidence="3 4">
    <name type="scientific">Streptomyces graminofaciens</name>
    <dbReference type="NCBI Taxonomy" id="68212"/>
    <lineage>
        <taxon>Bacteria</taxon>
        <taxon>Bacillati</taxon>
        <taxon>Actinomycetota</taxon>
        <taxon>Actinomycetes</taxon>
        <taxon>Kitasatosporales</taxon>
        <taxon>Streptomycetaceae</taxon>
        <taxon>Streptomyces</taxon>
    </lineage>
</organism>
<feature type="repeat" description="WD" evidence="1">
    <location>
        <begin position="1126"/>
        <end position="1167"/>
    </location>
</feature>
<dbReference type="PROSITE" id="PS50082">
    <property type="entry name" value="WD_REPEATS_2"/>
    <property type="match status" value="2"/>
</dbReference>
<dbReference type="PANTHER" id="PTHR19879">
    <property type="entry name" value="TRANSCRIPTION INITIATION FACTOR TFIID"/>
    <property type="match status" value="1"/>
</dbReference>
<keyword evidence="1" id="KW-0853">WD repeat</keyword>
<dbReference type="PANTHER" id="PTHR19879:SF9">
    <property type="entry name" value="TRANSCRIPTION INITIATION FACTOR TFIID SUBUNIT 5"/>
    <property type="match status" value="1"/>
</dbReference>
<dbReference type="InterPro" id="IPR049052">
    <property type="entry name" value="nSTAND1"/>
</dbReference>
<dbReference type="SUPFAM" id="SSF50998">
    <property type="entry name" value="Quinoprotein alcohol dehydrogenase-like"/>
    <property type="match status" value="1"/>
</dbReference>
<evidence type="ECO:0000259" key="2">
    <source>
        <dbReference type="PROSITE" id="PS50943"/>
    </source>
</evidence>
<dbReference type="InterPro" id="IPR010982">
    <property type="entry name" value="Lambda_DNA-bd_dom_sf"/>
</dbReference>
<dbReference type="SMART" id="SM00530">
    <property type="entry name" value="HTH_XRE"/>
    <property type="match status" value="1"/>
</dbReference>
<reference evidence="3 4" key="2">
    <citation type="journal article" date="2023" name="ChemBioChem">
        <title>Acyltransferase Domain Exchange between Two Independent Type I Polyketide Synthases in the Same Producer Strain of Macrolide Antibiotics.</title>
        <authorList>
            <person name="Kudo F."/>
            <person name="Kishikawa K."/>
            <person name="Tsuboi K."/>
            <person name="Kido T."/>
            <person name="Usui T."/>
            <person name="Hashimoto J."/>
            <person name="Shin-Ya K."/>
            <person name="Miyanaga A."/>
            <person name="Eguchi T."/>
        </authorList>
    </citation>
    <scope>NUCLEOTIDE SEQUENCE [LARGE SCALE GENOMIC DNA]</scope>
    <source>
        <strain evidence="3 4">A-8890</strain>
    </source>
</reference>
<dbReference type="CDD" id="cd00093">
    <property type="entry name" value="HTH_XRE"/>
    <property type="match status" value="1"/>
</dbReference>
<protein>
    <recommendedName>
        <fullName evidence="2">HTH cro/C1-type domain-containing protein</fullName>
    </recommendedName>
</protein>
<proteinExistence type="predicted"/>